<accession>A0A1J7JMP6</accession>
<keyword evidence="3" id="KW-1185">Reference proteome</keyword>
<evidence type="ECO:0000313" key="3">
    <source>
        <dbReference type="Proteomes" id="UP000182658"/>
    </source>
</evidence>
<protein>
    <submittedName>
        <fullName evidence="2">Uncharacterized protein</fullName>
    </submittedName>
</protein>
<dbReference type="OrthoDB" id="3724984at2759"/>
<dbReference type="AlphaFoldDB" id="A0A1J7JMP6"/>
<dbReference type="EMBL" id="KV875096">
    <property type="protein sequence ID" value="OIW30588.1"/>
    <property type="molecule type" value="Genomic_DNA"/>
</dbReference>
<reference evidence="2 3" key="1">
    <citation type="submission" date="2016-10" db="EMBL/GenBank/DDBJ databases">
        <title>Draft genome sequence of Coniochaeta ligniaria NRRL30616, a lignocellulolytic fungus for bioabatement of inhibitors in plant biomass hydrolysates.</title>
        <authorList>
            <consortium name="DOE Joint Genome Institute"/>
            <person name="Jimenez D.J."/>
            <person name="Hector R.E."/>
            <person name="Riley R."/>
            <person name="Sun H."/>
            <person name="Grigoriev I.V."/>
            <person name="Van Elsas J.D."/>
            <person name="Nichols N.N."/>
        </authorList>
    </citation>
    <scope>NUCLEOTIDE SEQUENCE [LARGE SCALE GENOMIC DNA]</scope>
    <source>
        <strain evidence="2 3">NRRL 30616</strain>
    </source>
</reference>
<name>A0A1J7JMP6_9PEZI</name>
<sequence>MKLLLGIIISTVLPLLAAAAAVAPVVDPSSPDFYPAPCGRSIPHGVCLDESTCEDEGGFYVGRDWEWMMMRLLVW</sequence>
<dbReference type="InParanoid" id="A0A1J7JMP6"/>
<proteinExistence type="predicted"/>
<dbReference type="Proteomes" id="UP000182658">
    <property type="component" value="Unassembled WGS sequence"/>
</dbReference>
<evidence type="ECO:0000256" key="1">
    <source>
        <dbReference type="SAM" id="SignalP"/>
    </source>
</evidence>
<gene>
    <name evidence="2" type="ORF">CONLIGDRAFT_679367</name>
</gene>
<evidence type="ECO:0000313" key="2">
    <source>
        <dbReference type="EMBL" id="OIW30588.1"/>
    </source>
</evidence>
<feature type="signal peptide" evidence="1">
    <location>
        <begin position="1"/>
        <end position="19"/>
    </location>
</feature>
<organism evidence="2 3">
    <name type="scientific">Coniochaeta ligniaria NRRL 30616</name>
    <dbReference type="NCBI Taxonomy" id="1408157"/>
    <lineage>
        <taxon>Eukaryota</taxon>
        <taxon>Fungi</taxon>
        <taxon>Dikarya</taxon>
        <taxon>Ascomycota</taxon>
        <taxon>Pezizomycotina</taxon>
        <taxon>Sordariomycetes</taxon>
        <taxon>Sordariomycetidae</taxon>
        <taxon>Coniochaetales</taxon>
        <taxon>Coniochaetaceae</taxon>
        <taxon>Coniochaeta</taxon>
    </lineage>
</organism>
<keyword evidence="1" id="KW-0732">Signal</keyword>
<feature type="chain" id="PRO_5012882322" evidence="1">
    <location>
        <begin position="20"/>
        <end position="75"/>
    </location>
</feature>